<evidence type="ECO:0000313" key="2">
    <source>
        <dbReference type="EMBL" id="GAA2627111.1"/>
    </source>
</evidence>
<dbReference type="Pfam" id="PF00106">
    <property type="entry name" value="adh_short"/>
    <property type="match status" value="1"/>
</dbReference>
<gene>
    <name evidence="2" type="ORF">GCM10009863_47530</name>
</gene>
<evidence type="ECO:0000313" key="3">
    <source>
        <dbReference type="Proteomes" id="UP001501447"/>
    </source>
</evidence>
<sequence>MSHASQVIAVFGAGTGLGASVARRFGREGFRVALVARRKDRLDALVGELAGEGIEAGAFPADLSQPAEVPALIGAIRDRFGRIDVVEYGPISGDQSFTPAAELDAATLQDLVPLLLLTPVEVVRAVLPEWTERGDGAFLLAHGYSAAHPMPHLSGLGPVMSATRNYLYSLHAELAGTGVYAGALTIASLIARSEVSAKAQAAMESASAAVPEAVPGAAAPEAGPAPAGLPQFSVVDPDDLAQSYWEMYTERDRVERFHPDSMAPQATAAGPDGGSANGPETAVS</sequence>
<accession>A0ABP6CS37</accession>
<dbReference type="Proteomes" id="UP001501447">
    <property type="component" value="Unassembled WGS sequence"/>
</dbReference>
<dbReference type="InterPro" id="IPR036291">
    <property type="entry name" value="NAD(P)-bd_dom_sf"/>
</dbReference>
<keyword evidence="3" id="KW-1185">Reference proteome</keyword>
<protein>
    <submittedName>
        <fullName evidence="2">SDR family NAD(P)-dependent oxidoreductase</fullName>
    </submittedName>
</protein>
<reference evidence="3" key="1">
    <citation type="journal article" date="2019" name="Int. J. Syst. Evol. Microbiol.">
        <title>The Global Catalogue of Microorganisms (GCM) 10K type strain sequencing project: providing services to taxonomists for standard genome sequencing and annotation.</title>
        <authorList>
            <consortium name="The Broad Institute Genomics Platform"/>
            <consortium name="The Broad Institute Genome Sequencing Center for Infectious Disease"/>
            <person name="Wu L."/>
            <person name="Ma J."/>
        </authorList>
    </citation>
    <scope>NUCLEOTIDE SEQUENCE [LARGE SCALE GENOMIC DNA]</scope>
    <source>
        <strain evidence="3">JCM 16373</strain>
    </source>
</reference>
<dbReference type="SUPFAM" id="SSF51735">
    <property type="entry name" value="NAD(P)-binding Rossmann-fold domains"/>
    <property type="match status" value="1"/>
</dbReference>
<dbReference type="PANTHER" id="PTHR43431:SF7">
    <property type="entry name" value="OXIDOREDUCTASE, SHORT CHAIN DEHYDROGENASE_REDUCTASE FAMILY (AFU_ORTHOLOGUE AFUA_5G14000)"/>
    <property type="match status" value="1"/>
</dbReference>
<dbReference type="Gene3D" id="3.40.50.720">
    <property type="entry name" value="NAD(P)-binding Rossmann-like Domain"/>
    <property type="match status" value="1"/>
</dbReference>
<feature type="region of interest" description="Disordered" evidence="1">
    <location>
        <begin position="255"/>
        <end position="284"/>
    </location>
</feature>
<dbReference type="InterPro" id="IPR002347">
    <property type="entry name" value="SDR_fam"/>
</dbReference>
<evidence type="ECO:0000256" key="1">
    <source>
        <dbReference type="SAM" id="MobiDB-lite"/>
    </source>
</evidence>
<comment type="caution">
    <text evidence="2">The sequence shown here is derived from an EMBL/GenBank/DDBJ whole genome shotgun (WGS) entry which is preliminary data.</text>
</comment>
<proteinExistence type="predicted"/>
<organism evidence="2 3">
    <name type="scientific">Streptomyces axinellae</name>
    <dbReference type="NCBI Taxonomy" id="552788"/>
    <lineage>
        <taxon>Bacteria</taxon>
        <taxon>Bacillati</taxon>
        <taxon>Actinomycetota</taxon>
        <taxon>Actinomycetes</taxon>
        <taxon>Kitasatosporales</taxon>
        <taxon>Streptomycetaceae</taxon>
        <taxon>Streptomyces</taxon>
    </lineage>
</organism>
<name>A0ABP6CS37_9ACTN</name>
<dbReference type="EMBL" id="BAAARJ010000016">
    <property type="protein sequence ID" value="GAA2627111.1"/>
    <property type="molecule type" value="Genomic_DNA"/>
</dbReference>
<dbReference type="RefSeq" id="WP_344568374.1">
    <property type="nucleotide sequence ID" value="NZ_BAAARJ010000016.1"/>
</dbReference>
<dbReference type="PANTHER" id="PTHR43431">
    <property type="entry name" value="OXIDOREDUCTASE, SHORT CHAIN DEHYDROGENASE/REDUCTASE FAMILY (AFU_ORTHOLOGUE AFUA_5G14000)"/>
    <property type="match status" value="1"/>
</dbReference>